<evidence type="ECO:0000256" key="1">
    <source>
        <dbReference type="SAM" id="SignalP"/>
    </source>
</evidence>
<keyword evidence="1" id="KW-0732">Signal</keyword>
<dbReference type="Proteomes" id="UP000480246">
    <property type="component" value="Unassembled WGS sequence"/>
</dbReference>
<evidence type="ECO:0000313" key="3">
    <source>
        <dbReference type="Proteomes" id="UP000480246"/>
    </source>
</evidence>
<organism evidence="2 3">
    <name type="scientific">Gracilibacillus oryzae</name>
    <dbReference type="NCBI Taxonomy" id="1672701"/>
    <lineage>
        <taxon>Bacteria</taxon>
        <taxon>Bacillati</taxon>
        <taxon>Bacillota</taxon>
        <taxon>Bacilli</taxon>
        <taxon>Bacillales</taxon>
        <taxon>Bacillaceae</taxon>
        <taxon>Gracilibacillus</taxon>
    </lineage>
</organism>
<proteinExistence type="predicted"/>
<dbReference type="AlphaFoldDB" id="A0A7C8KWH8"/>
<accession>A0A7C8KWH8</accession>
<dbReference type="RefSeq" id="WP_153406255.1">
    <property type="nucleotide sequence ID" value="NZ_ML762443.1"/>
</dbReference>
<protein>
    <recommendedName>
        <fullName evidence="4">Lipoprotein</fullName>
    </recommendedName>
</protein>
<gene>
    <name evidence="2" type="ORF">F9U64_17870</name>
</gene>
<keyword evidence="3" id="KW-1185">Reference proteome</keyword>
<dbReference type="EMBL" id="WEID01000092">
    <property type="protein sequence ID" value="KAB8127379.1"/>
    <property type="molecule type" value="Genomic_DNA"/>
</dbReference>
<evidence type="ECO:0000313" key="2">
    <source>
        <dbReference type="EMBL" id="KAB8127379.1"/>
    </source>
</evidence>
<evidence type="ECO:0008006" key="4">
    <source>
        <dbReference type="Google" id="ProtNLM"/>
    </source>
</evidence>
<comment type="caution">
    <text evidence="2">The sequence shown here is derived from an EMBL/GenBank/DDBJ whole genome shotgun (WGS) entry which is preliminary data.</text>
</comment>
<sequence length="130" mass="14917">MTIMKKTIICLYLTGILVGCSTAAGEISGFEKSTVNKEVPVPSNAIPGDAHFDNPHINKGKRYHLDNIGGDQGLYPPQEYFEEIKNWGWEELEKEQMGHVHFFKKGETIISIVLEEDYFQLYEIKEEFDF</sequence>
<dbReference type="PROSITE" id="PS51257">
    <property type="entry name" value="PROKAR_LIPOPROTEIN"/>
    <property type="match status" value="1"/>
</dbReference>
<feature type="chain" id="PRO_5039556148" description="Lipoprotein" evidence="1">
    <location>
        <begin position="24"/>
        <end position="130"/>
    </location>
</feature>
<dbReference type="OrthoDB" id="2352996at2"/>
<name>A0A7C8KWH8_9BACI</name>
<reference evidence="2 3" key="1">
    <citation type="submission" date="2019-10" db="EMBL/GenBank/DDBJ databases">
        <title>Gracilibacillus sp. nov. isolated from rice seeds.</title>
        <authorList>
            <person name="He S."/>
        </authorList>
    </citation>
    <scope>NUCLEOTIDE SEQUENCE [LARGE SCALE GENOMIC DNA]</scope>
    <source>
        <strain evidence="2 3">TD8</strain>
    </source>
</reference>
<feature type="signal peptide" evidence="1">
    <location>
        <begin position="1"/>
        <end position="23"/>
    </location>
</feature>